<feature type="binding site" evidence="7">
    <location>
        <begin position="164"/>
        <end position="171"/>
    </location>
    <ligand>
        <name>GTP</name>
        <dbReference type="ChEBI" id="CHEBI:37565"/>
    </ligand>
</feature>
<dbReference type="Pfam" id="PF01926">
    <property type="entry name" value="MMR_HSR1"/>
    <property type="match status" value="1"/>
</dbReference>
<feature type="binding site" evidence="7">
    <location>
        <begin position="273"/>
        <end position="276"/>
    </location>
    <ligand>
        <name>GTP</name>
        <dbReference type="ChEBI" id="CHEBI:37565"/>
    </ligand>
</feature>
<keyword evidence="7" id="KW-0479">Metal-binding</keyword>
<dbReference type="InterPro" id="IPR031167">
    <property type="entry name" value="G_OBG"/>
</dbReference>
<dbReference type="PROSITE" id="PS00905">
    <property type="entry name" value="GTP1_OBG"/>
    <property type="match status" value="1"/>
</dbReference>
<evidence type="ECO:0000256" key="3">
    <source>
        <dbReference type="ARBA" id="ARBA00022741"/>
    </source>
</evidence>
<comment type="function">
    <text evidence="7">An essential GTPase which binds GTP, GDP and possibly (p)ppGpp with moderate affinity, with high nucleotide exchange rates and a fairly low GTP hydrolysis rate. Plays a role in control of the cell cycle, stress response, ribosome biogenesis and in those bacteria that undergo differentiation, in morphogenesis control.</text>
</comment>
<dbReference type="PANTHER" id="PTHR11702:SF31">
    <property type="entry name" value="MITOCHONDRIAL RIBOSOME-ASSOCIATED GTPASE 2"/>
    <property type="match status" value="1"/>
</dbReference>
<evidence type="ECO:0000313" key="10">
    <source>
        <dbReference type="EMBL" id="PIZ02887.1"/>
    </source>
</evidence>
<dbReference type="NCBIfam" id="NF008956">
    <property type="entry name" value="PRK12299.1"/>
    <property type="match status" value="1"/>
</dbReference>
<dbReference type="InterPro" id="IPR036726">
    <property type="entry name" value="GTP1_OBG_dom_sf"/>
</dbReference>
<dbReference type="AlphaFoldDB" id="A0A2M7RRD7"/>
<dbReference type="HAMAP" id="MF_01454">
    <property type="entry name" value="GTPase_Obg"/>
    <property type="match status" value="1"/>
</dbReference>
<dbReference type="InterPro" id="IPR006074">
    <property type="entry name" value="GTP1-OBG_CS"/>
</dbReference>
<name>A0A2M7RRD7_9BACT</name>
<dbReference type="GO" id="GO:0000287">
    <property type="term" value="F:magnesium ion binding"/>
    <property type="evidence" value="ECO:0007669"/>
    <property type="project" value="InterPro"/>
</dbReference>
<dbReference type="CDD" id="cd01898">
    <property type="entry name" value="Obg"/>
    <property type="match status" value="1"/>
</dbReference>
<feature type="domain" description="Obg" evidence="9">
    <location>
        <begin position="1"/>
        <end position="157"/>
    </location>
</feature>
<dbReference type="NCBIfam" id="TIGR02729">
    <property type="entry name" value="Obg_CgtA"/>
    <property type="match status" value="1"/>
</dbReference>
<evidence type="ECO:0000259" key="9">
    <source>
        <dbReference type="PROSITE" id="PS51883"/>
    </source>
</evidence>
<evidence type="ECO:0000256" key="2">
    <source>
        <dbReference type="ARBA" id="ARBA00022490"/>
    </source>
</evidence>
<feature type="binding site" evidence="7">
    <location>
        <begin position="206"/>
        <end position="209"/>
    </location>
    <ligand>
        <name>GTP</name>
        <dbReference type="ChEBI" id="CHEBI:37565"/>
    </ligand>
</feature>
<comment type="similarity">
    <text evidence="1 7">Belongs to the TRAFAC class OBG-HflX-like GTPase superfamily. OBG GTPase family.</text>
</comment>
<evidence type="ECO:0000256" key="1">
    <source>
        <dbReference type="ARBA" id="ARBA00007699"/>
    </source>
</evidence>
<feature type="binding site" evidence="7">
    <location>
        <begin position="301"/>
        <end position="303"/>
    </location>
    <ligand>
        <name>GTP</name>
        <dbReference type="ChEBI" id="CHEBI:37565"/>
    </ligand>
</feature>
<dbReference type="InterPro" id="IPR045086">
    <property type="entry name" value="OBG_GTPase"/>
</dbReference>
<reference evidence="11" key="1">
    <citation type="submission" date="2017-09" db="EMBL/GenBank/DDBJ databases">
        <title>Depth-based differentiation of microbial function through sediment-hosted aquifers and enrichment of novel symbionts in the deep terrestrial subsurface.</title>
        <authorList>
            <person name="Probst A.J."/>
            <person name="Ladd B."/>
            <person name="Jarett J.K."/>
            <person name="Geller-Mcgrath D.E."/>
            <person name="Sieber C.M.K."/>
            <person name="Emerson J.B."/>
            <person name="Anantharaman K."/>
            <person name="Thomas B.C."/>
            <person name="Malmstrom R."/>
            <person name="Stieglmeier M."/>
            <person name="Klingl A."/>
            <person name="Woyke T."/>
            <person name="Ryan C.M."/>
            <person name="Banfield J.F."/>
        </authorList>
    </citation>
    <scope>NUCLEOTIDE SEQUENCE [LARGE SCALE GENOMIC DNA]</scope>
</reference>
<dbReference type="Gene3D" id="2.70.210.12">
    <property type="entry name" value="GTP1/OBG domain"/>
    <property type="match status" value="1"/>
</dbReference>
<dbReference type="SUPFAM" id="SSF82051">
    <property type="entry name" value="Obg GTP-binding protein N-terminal domain"/>
    <property type="match status" value="1"/>
</dbReference>
<dbReference type="GO" id="GO:0003924">
    <property type="term" value="F:GTPase activity"/>
    <property type="evidence" value="ECO:0007669"/>
    <property type="project" value="UniProtKB-UniRule"/>
</dbReference>
<protein>
    <recommendedName>
        <fullName evidence="7">GTPase Obg</fullName>
        <ecNumber evidence="7">3.6.5.-</ecNumber>
    </recommendedName>
    <alternativeName>
        <fullName evidence="7">GTP-binding protein Obg</fullName>
    </alternativeName>
</protein>
<dbReference type="PROSITE" id="PS51883">
    <property type="entry name" value="OBG"/>
    <property type="match status" value="1"/>
</dbReference>
<dbReference type="PROSITE" id="PS51710">
    <property type="entry name" value="G_OBG"/>
    <property type="match status" value="1"/>
</dbReference>
<keyword evidence="4 7" id="KW-0378">Hydrolase</keyword>
<keyword evidence="2 7" id="KW-0963">Cytoplasm</keyword>
<evidence type="ECO:0000256" key="5">
    <source>
        <dbReference type="ARBA" id="ARBA00022842"/>
    </source>
</evidence>
<dbReference type="SUPFAM" id="SSF52540">
    <property type="entry name" value="P-loop containing nucleoside triphosphate hydrolases"/>
    <property type="match status" value="1"/>
</dbReference>
<dbReference type="EMBL" id="PFMK01000042">
    <property type="protein sequence ID" value="PIZ02887.1"/>
    <property type="molecule type" value="Genomic_DNA"/>
</dbReference>
<keyword evidence="6 7" id="KW-0342">GTP-binding</keyword>
<organism evidence="10 11">
    <name type="scientific">Candidatus Gottesmanbacteria bacterium CG_4_10_14_0_8_um_filter_37_24</name>
    <dbReference type="NCBI Taxonomy" id="1974574"/>
    <lineage>
        <taxon>Bacteria</taxon>
        <taxon>Candidatus Gottesmaniibacteriota</taxon>
    </lineage>
</organism>
<keyword evidence="3 7" id="KW-0547">Nucleotide-binding</keyword>
<dbReference type="InterPro" id="IPR006169">
    <property type="entry name" value="GTP1_OBG_dom"/>
</dbReference>
<evidence type="ECO:0000256" key="6">
    <source>
        <dbReference type="ARBA" id="ARBA00023134"/>
    </source>
</evidence>
<dbReference type="InterPro" id="IPR014100">
    <property type="entry name" value="GTP-bd_Obg/CgtA"/>
</dbReference>
<dbReference type="PRINTS" id="PR00326">
    <property type="entry name" value="GTP1OBG"/>
</dbReference>
<accession>A0A2M7RRD7</accession>
<evidence type="ECO:0000313" key="11">
    <source>
        <dbReference type="Proteomes" id="UP000231069"/>
    </source>
</evidence>
<comment type="subcellular location">
    <subcellularLocation>
        <location evidence="7">Cytoplasm</location>
    </subcellularLocation>
</comment>
<feature type="binding site" evidence="7">
    <location>
        <position position="171"/>
    </location>
    <ligand>
        <name>Mg(2+)</name>
        <dbReference type="ChEBI" id="CHEBI:18420"/>
    </ligand>
</feature>
<comment type="cofactor">
    <cofactor evidence="7">
        <name>Mg(2+)</name>
        <dbReference type="ChEBI" id="CHEBI:18420"/>
    </cofactor>
</comment>
<evidence type="ECO:0000259" key="8">
    <source>
        <dbReference type="PROSITE" id="PS51710"/>
    </source>
</evidence>
<dbReference type="GO" id="GO:0042254">
    <property type="term" value="P:ribosome biogenesis"/>
    <property type="evidence" value="ECO:0007669"/>
    <property type="project" value="UniProtKB-UniRule"/>
</dbReference>
<dbReference type="Pfam" id="PF01018">
    <property type="entry name" value="GTP1_OBG"/>
    <property type="match status" value="1"/>
</dbReference>
<dbReference type="Proteomes" id="UP000231069">
    <property type="component" value="Unassembled WGS sequence"/>
</dbReference>
<sequence>MLVDEVKITIKAGNGGNGAVLFRREKFIPKGGPWGGDGGKGGNIILKTVEDIAILRRYRNKTSWQAENGQNGGKANRRGKNGKDLILLLPTGTTVTDISNNKVYDLKKIEEILIIAIGGRGGLGNCAFASPVNRTPKHAENGQPGEEKKLKFELKLIADVGLIGLPNVGKSSLLNCLTNASVKVADYNFTTLDPNLGVMDGLILADIPGLIEGASNGKGLGFKFLRHISRTKMLLHCISSDSQDPYKDYLVIRKELELFDENLLNKKEIVLFTKTDLVKEKELTKKTLIFSSLNKKVLYSSIFNNKNINLVKQKIIDENEICC</sequence>
<dbReference type="FunFam" id="2.70.210.12:FF:000001">
    <property type="entry name" value="GTPase Obg"/>
    <property type="match status" value="1"/>
</dbReference>
<gene>
    <name evidence="7" type="primary">obg</name>
    <name evidence="10" type="ORF">COY59_02390</name>
</gene>
<dbReference type="GO" id="GO:0005525">
    <property type="term" value="F:GTP binding"/>
    <property type="evidence" value="ECO:0007669"/>
    <property type="project" value="UniProtKB-UniRule"/>
</dbReference>
<feature type="binding site" evidence="7">
    <location>
        <position position="191"/>
    </location>
    <ligand>
        <name>Mg(2+)</name>
        <dbReference type="ChEBI" id="CHEBI:18420"/>
    </ligand>
</feature>
<comment type="caution">
    <text evidence="10">The sequence shown here is derived from an EMBL/GenBank/DDBJ whole genome shotgun (WGS) entry which is preliminary data.</text>
</comment>
<evidence type="ECO:0000256" key="4">
    <source>
        <dbReference type="ARBA" id="ARBA00022801"/>
    </source>
</evidence>
<dbReference type="PIRSF" id="PIRSF002401">
    <property type="entry name" value="GTP_bd_Obg/CgtA"/>
    <property type="match status" value="1"/>
</dbReference>
<feature type="domain" description="OBG-type G" evidence="8">
    <location>
        <begin position="158"/>
        <end position="320"/>
    </location>
</feature>
<dbReference type="PANTHER" id="PTHR11702">
    <property type="entry name" value="DEVELOPMENTALLY REGULATED GTP-BINDING PROTEIN-RELATED"/>
    <property type="match status" value="1"/>
</dbReference>
<comment type="subunit">
    <text evidence="7">Monomer.</text>
</comment>
<dbReference type="Gene3D" id="3.40.50.300">
    <property type="entry name" value="P-loop containing nucleotide triphosphate hydrolases"/>
    <property type="match status" value="1"/>
</dbReference>
<feature type="binding site" evidence="7">
    <location>
        <begin position="189"/>
        <end position="193"/>
    </location>
    <ligand>
        <name>GTP</name>
        <dbReference type="ChEBI" id="CHEBI:37565"/>
    </ligand>
</feature>
<evidence type="ECO:0000256" key="7">
    <source>
        <dbReference type="HAMAP-Rule" id="MF_01454"/>
    </source>
</evidence>
<dbReference type="InterPro" id="IPR006073">
    <property type="entry name" value="GTP-bd"/>
</dbReference>
<keyword evidence="5 7" id="KW-0460">Magnesium</keyword>
<dbReference type="EC" id="3.6.5.-" evidence="7"/>
<dbReference type="GO" id="GO:0005737">
    <property type="term" value="C:cytoplasm"/>
    <property type="evidence" value="ECO:0007669"/>
    <property type="project" value="UniProtKB-SubCell"/>
</dbReference>
<dbReference type="InterPro" id="IPR027417">
    <property type="entry name" value="P-loop_NTPase"/>
</dbReference>
<proteinExistence type="inferred from homology"/>